<protein>
    <submittedName>
        <fullName evidence="1">Uncharacterized protein</fullName>
    </submittedName>
</protein>
<evidence type="ECO:0000313" key="2">
    <source>
        <dbReference type="Proteomes" id="UP000672097"/>
    </source>
</evidence>
<evidence type="ECO:0000313" key="1">
    <source>
        <dbReference type="EMBL" id="MBQ0933872.1"/>
    </source>
</evidence>
<dbReference type="RefSeq" id="WP_210805241.1">
    <property type="nucleotide sequence ID" value="NZ_JAGQDG010000001.1"/>
</dbReference>
<keyword evidence="2" id="KW-1185">Reference proteome</keyword>
<name>A0ABS5DRZ2_9BURK</name>
<comment type="caution">
    <text evidence="1">The sequence shown here is derived from an EMBL/GenBank/DDBJ whole genome shotgun (WGS) entry which is preliminary data.</text>
</comment>
<dbReference type="Proteomes" id="UP000672097">
    <property type="component" value="Unassembled WGS sequence"/>
</dbReference>
<accession>A0ABS5DRZ2</accession>
<reference evidence="1 2" key="1">
    <citation type="submission" date="2021-04" db="EMBL/GenBank/DDBJ databases">
        <title>The genome sequence of type strain Ideonella paludis KCTC 32238.</title>
        <authorList>
            <person name="Liu Y."/>
        </authorList>
    </citation>
    <scope>NUCLEOTIDE SEQUENCE [LARGE SCALE GENOMIC DNA]</scope>
    <source>
        <strain evidence="1 2">KCTC 32238</strain>
    </source>
</reference>
<proteinExistence type="predicted"/>
<sequence length="149" mass="15777">MPDALRLQFERDTDGTGELFAGIHSSGFAGSGSAWFLETELLELAKKLAVAFPLPDDAPLGMHGGFWSKSGGGIEQEHVGITFYPVGSTGQVGCRVKLNTPVQEHDRAEGQSSLTVELLTNYEQLGAFARSLERLAIGGADEAVLEAVG</sequence>
<organism evidence="1 2">
    <name type="scientific">Ideonella paludis</name>
    <dbReference type="NCBI Taxonomy" id="1233411"/>
    <lineage>
        <taxon>Bacteria</taxon>
        <taxon>Pseudomonadati</taxon>
        <taxon>Pseudomonadota</taxon>
        <taxon>Betaproteobacteria</taxon>
        <taxon>Burkholderiales</taxon>
        <taxon>Sphaerotilaceae</taxon>
        <taxon>Ideonella</taxon>
    </lineage>
</organism>
<dbReference type="EMBL" id="JAGQDG010000001">
    <property type="protein sequence ID" value="MBQ0933872.1"/>
    <property type="molecule type" value="Genomic_DNA"/>
</dbReference>
<gene>
    <name evidence="1" type="ORF">KAK11_00930</name>
</gene>